<evidence type="ECO:0000256" key="4">
    <source>
        <dbReference type="ARBA" id="ARBA00038381"/>
    </source>
</evidence>
<dbReference type="NCBIfam" id="TIGR00369">
    <property type="entry name" value="unchar_dom_1"/>
    <property type="match status" value="1"/>
</dbReference>
<gene>
    <name evidence="9" type="ORF">PAN31108_00695</name>
</gene>
<keyword evidence="10" id="KW-1185">Reference proteome</keyword>
<comment type="catalytic activity">
    <reaction evidence="3">
        <text>a long-chain fatty acyl-CoA + H2O = a long-chain fatty acid + CoA + H(+)</text>
        <dbReference type="Rhea" id="RHEA:67680"/>
        <dbReference type="ChEBI" id="CHEBI:15377"/>
        <dbReference type="ChEBI" id="CHEBI:15378"/>
        <dbReference type="ChEBI" id="CHEBI:57287"/>
        <dbReference type="ChEBI" id="CHEBI:57560"/>
        <dbReference type="ChEBI" id="CHEBI:83139"/>
    </reaction>
</comment>
<proteinExistence type="inferred from homology"/>
<comment type="similarity">
    <text evidence="4">Belongs to the YigI thioesterase family.</text>
</comment>
<dbReference type="AlphaFoldDB" id="A0A5E4SG51"/>
<reference evidence="9 10" key="1">
    <citation type="submission" date="2019-08" db="EMBL/GenBank/DDBJ databases">
        <authorList>
            <person name="Peeters C."/>
        </authorList>
    </citation>
    <scope>NUCLEOTIDE SEQUENCE [LARGE SCALE GENOMIC DNA]</scope>
    <source>
        <strain evidence="9 10">LMG 31108</strain>
    </source>
</reference>
<evidence type="ECO:0000256" key="3">
    <source>
        <dbReference type="ARBA" id="ARBA00036002"/>
    </source>
</evidence>
<dbReference type="PANTHER" id="PTHR43240">
    <property type="entry name" value="1,4-DIHYDROXY-2-NAPHTHOYL-COA THIOESTERASE 1"/>
    <property type="match status" value="1"/>
</dbReference>
<evidence type="ECO:0000256" key="5">
    <source>
        <dbReference type="ARBA" id="ARBA00038894"/>
    </source>
</evidence>
<comment type="catalytic activity">
    <reaction evidence="2">
        <text>a fatty acyl-CoA + H2O = a fatty acid + CoA + H(+)</text>
        <dbReference type="Rhea" id="RHEA:16781"/>
        <dbReference type="ChEBI" id="CHEBI:15377"/>
        <dbReference type="ChEBI" id="CHEBI:15378"/>
        <dbReference type="ChEBI" id="CHEBI:28868"/>
        <dbReference type="ChEBI" id="CHEBI:57287"/>
        <dbReference type="ChEBI" id="CHEBI:77636"/>
        <dbReference type="EC" id="3.1.2.20"/>
    </reaction>
</comment>
<dbReference type="EMBL" id="CABPSB010000002">
    <property type="protein sequence ID" value="VVD72979.1"/>
    <property type="molecule type" value="Genomic_DNA"/>
</dbReference>
<dbReference type="Gene3D" id="3.10.129.10">
    <property type="entry name" value="Hotdog Thioesterase"/>
    <property type="match status" value="1"/>
</dbReference>
<accession>A0A5E4SG51</accession>
<evidence type="ECO:0000256" key="1">
    <source>
        <dbReference type="ARBA" id="ARBA00022801"/>
    </source>
</evidence>
<dbReference type="GO" id="GO:0047617">
    <property type="term" value="F:fatty acyl-CoA hydrolase activity"/>
    <property type="evidence" value="ECO:0007669"/>
    <property type="project" value="UniProtKB-EC"/>
</dbReference>
<evidence type="ECO:0000256" key="7">
    <source>
        <dbReference type="ARBA" id="ARBA00048062"/>
    </source>
</evidence>
<organism evidence="9 10">
    <name type="scientific">Pandoraea anhela</name>
    <dbReference type="NCBI Taxonomy" id="2508295"/>
    <lineage>
        <taxon>Bacteria</taxon>
        <taxon>Pseudomonadati</taxon>
        <taxon>Pseudomonadota</taxon>
        <taxon>Betaproteobacteria</taxon>
        <taxon>Burkholderiales</taxon>
        <taxon>Burkholderiaceae</taxon>
        <taxon>Pandoraea</taxon>
    </lineage>
</organism>
<protein>
    <recommendedName>
        <fullName evidence="6">Medium/long-chain acyl-CoA thioesterase YigI</fullName>
        <ecNumber evidence="5">3.1.2.20</ecNumber>
    </recommendedName>
</protein>
<dbReference type="PANTHER" id="PTHR43240:SF20">
    <property type="entry name" value="MEDIUM_LONG-CHAIN ACYL-COA THIOESTERASE YIGI"/>
    <property type="match status" value="1"/>
</dbReference>
<sequence length="164" mass="17208">MSTTMATVPVPHAAVLDDAVAAKIRASFDKQGVMTHWGAQLTHLADGFCEISLPFYDKVNQQLGYFHGGVIGAIADSAGGYAGYTRISPDQELVTAEYKLNILAPGKGDTLVGRGQVVKSGRTLIVATAELFAVDHGKWTLCALMQQTLFVLAPGSATAAGTAR</sequence>
<dbReference type="CDD" id="cd03443">
    <property type="entry name" value="PaaI_thioesterase"/>
    <property type="match status" value="1"/>
</dbReference>
<feature type="domain" description="Thioesterase" evidence="8">
    <location>
        <begin position="64"/>
        <end position="138"/>
    </location>
</feature>
<dbReference type="InterPro" id="IPR006683">
    <property type="entry name" value="Thioestr_dom"/>
</dbReference>
<dbReference type="SUPFAM" id="SSF54637">
    <property type="entry name" value="Thioesterase/thiol ester dehydrase-isomerase"/>
    <property type="match status" value="1"/>
</dbReference>
<dbReference type="InterPro" id="IPR003736">
    <property type="entry name" value="PAAI_dom"/>
</dbReference>
<evidence type="ECO:0000259" key="8">
    <source>
        <dbReference type="Pfam" id="PF03061"/>
    </source>
</evidence>
<name>A0A5E4SG51_9BURK</name>
<dbReference type="Pfam" id="PF03061">
    <property type="entry name" value="4HBT"/>
    <property type="match status" value="1"/>
</dbReference>
<evidence type="ECO:0000313" key="10">
    <source>
        <dbReference type="Proteomes" id="UP000406256"/>
    </source>
</evidence>
<evidence type="ECO:0000256" key="2">
    <source>
        <dbReference type="ARBA" id="ARBA00035880"/>
    </source>
</evidence>
<evidence type="ECO:0000256" key="6">
    <source>
        <dbReference type="ARBA" id="ARBA00040062"/>
    </source>
</evidence>
<dbReference type="EC" id="3.1.2.20" evidence="5"/>
<keyword evidence="1" id="KW-0378">Hydrolase</keyword>
<evidence type="ECO:0000313" key="9">
    <source>
        <dbReference type="EMBL" id="VVD72979.1"/>
    </source>
</evidence>
<dbReference type="Proteomes" id="UP000406256">
    <property type="component" value="Unassembled WGS sequence"/>
</dbReference>
<comment type="catalytic activity">
    <reaction evidence="7">
        <text>a medium-chain fatty acyl-CoA + H2O = a medium-chain fatty acid + CoA + H(+)</text>
        <dbReference type="Rhea" id="RHEA:68184"/>
        <dbReference type="ChEBI" id="CHEBI:15377"/>
        <dbReference type="ChEBI" id="CHEBI:15378"/>
        <dbReference type="ChEBI" id="CHEBI:57287"/>
        <dbReference type="ChEBI" id="CHEBI:59558"/>
        <dbReference type="ChEBI" id="CHEBI:90546"/>
    </reaction>
</comment>
<dbReference type="InterPro" id="IPR029069">
    <property type="entry name" value="HotDog_dom_sf"/>
</dbReference>